<dbReference type="RefSeq" id="WP_377573143.1">
    <property type="nucleotide sequence ID" value="NZ_JBHTKA010000001.1"/>
</dbReference>
<organism evidence="1 2">
    <name type="scientific">Ohtaekwangia kribbensis</name>
    <dbReference type="NCBI Taxonomy" id="688913"/>
    <lineage>
        <taxon>Bacteria</taxon>
        <taxon>Pseudomonadati</taxon>
        <taxon>Bacteroidota</taxon>
        <taxon>Cytophagia</taxon>
        <taxon>Cytophagales</taxon>
        <taxon>Fulvivirgaceae</taxon>
        <taxon>Ohtaekwangia</taxon>
    </lineage>
</organism>
<gene>
    <name evidence="1" type="ORF">ACFQ21_00240</name>
</gene>
<sequence>MPVTPIQRFHVLLALLCWKADEYHILGKYNVTSIKHVSPQLQQSIVNYLQEEWNTRSKRPRGAVIHYLCIMPGYDFKTISGEPNYDKIDEFVKSIGSNNPKKKPLNKLNLLELNKVVTQIKAMYKKQLNTKK</sequence>
<dbReference type="Proteomes" id="UP001597112">
    <property type="component" value="Unassembled WGS sequence"/>
</dbReference>
<evidence type="ECO:0000313" key="1">
    <source>
        <dbReference type="EMBL" id="MFD0997706.1"/>
    </source>
</evidence>
<protein>
    <submittedName>
        <fullName evidence="1">Uncharacterized protein</fullName>
    </submittedName>
</protein>
<evidence type="ECO:0000313" key="2">
    <source>
        <dbReference type="Proteomes" id="UP001597112"/>
    </source>
</evidence>
<accession>A0ABW3JX08</accession>
<reference evidence="2" key="1">
    <citation type="journal article" date="2019" name="Int. J. Syst. Evol. Microbiol.">
        <title>The Global Catalogue of Microorganisms (GCM) 10K type strain sequencing project: providing services to taxonomists for standard genome sequencing and annotation.</title>
        <authorList>
            <consortium name="The Broad Institute Genomics Platform"/>
            <consortium name="The Broad Institute Genome Sequencing Center for Infectious Disease"/>
            <person name="Wu L."/>
            <person name="Ma J."/>
        </authorList>
    </citation>
    <scope>NUCLEOTIDE SEQUENCE [LARGE SCALE GENOMIC DNA]</scope>
    <source>
        <strain evidence="2">CCUG 58938</strain>
    </source>
</reference>
<name>A0ABW3JX08_9BACT</name>
<keyword evidence="2" id="KW-1185">Reference proteome</keyword>
<dbReference type="EMBL" id="JBHTKA010000001">
    <property type="protein sequence ID" value="MFD0997706.1"/>
    <property type="molecule type" value="Genomic_DNA"/>
</dbReference>
<comment type="caution">
    <text evidence="1">The sequence shown here is derived from an EMBL/GenBank/DDBJ whole genome shotgun (WGS) entry which is preliminary data.</text>
</comment>
<proteinExistence type="predicted"/>